<dbReference type="GO" id="GO:0034727">
    <property type="term" value="P:piecemeal microautophagy of the nucleus"/>
    <property type="evidence" value="ECO:0007669"/>
    <property type="project" value="TreeGrafter"/>
</dbReference>
<feature type="compositionally biased region" description="Polar residues" evidence="5">
    <location>
        <begin position="459"/>
        <end position="472"/>
    </location>
</feature>
<dbReference type="GO" id="GO:0034497">
    <property type="term" value="P:protein localization to phagophore assembly site"/>
    <property type="evidence" value="ECO:0007669"/>
    <property type="project" value="TreeGrafter"/>
</dbReference>
<feature type="region of interest" description="Disordered" evidence="5">
    <location>
        <begin position="1"/>
        <end position="64"/>
    </location>
</feature>
<evidence type="ECO:0000256" key="4">
    <source>
        <dbReference type="RuleBase" id="RU361214"/>
    </source>
</evidence>
<dbReference type="PANTHER" id="PTHR13430:SF4">
    <property type="entry name" value="AUTOPHAGY-RELATED PROTEIN 13"/>
    <property type="match status" value="1"/>
</dbReference>
<dbReference type="InterPro" id="IPR018731">
    <property type="entry name" value="Atg13_N"/>
</dbReference>
<dbReference type="Proteomes" id="UP000286134">
    <property type="component" value="Unassembled WGS sequence"/>
</dbReference>
<feature type="region of interest" description="Disordered" evidence="5">
    <location>
        <begin position="441"/>
        <end position="562"/>
    </location>
</feature>
<feature type="compositionally biased region" description="Low complexity" evidence="5">
    <location>
        <begin position="549"/>
        <end position="562"/>
    </location>
</feature>
<evidence type="ECO:0000259" key="6">
    <source>
        <dbReference type="Pfam" id="PF10033"/>
    </source>
</evidence>
<dbReference type="InterPro" id="IPR040182">
    <property type="entry name" value="ATG13"/>
</dbReference>
<dbReference type="GO" id="GO:0000423">
    <property type="term" value="P:mitophagy"/>
    <property type="evidence" value="ECO:0007669"/>
    <property type="project" value="TreeGrafter"/>
</dbReference>
<gene>
    <name evidence="7" type="ORF">OnM2_085013</name>
</gene>
<organism evidence="7 8">
    <name type="scientific">Erysiphe neolycopersici</name>
    <dbReference type="NCBI Taxonomy" id="212602"/>
    <lineage>
        <taxon>Eukaryota</taxon>
        <taxon>Fungi</taxon>
        <taxon>Dikarya</taxon>
        <taxon>Ascomycota</taxon>
        <taxon>Pezizomycotina</taxon>
        <taxon>Leotiomycetes</taxon>
        <taxon>Erysiphales</taxon>
        <taxon>Erysiphaceae</taxon>
        <taxon>Erysiphe</taxon>
    </lineage>
</organism>
<dbReference type="Pfam" id="PF10033">
    <property type="entry name" value="ATG13"/>
    <property type="match status" value="1"/>
</dbReference>
<dbReference type="OrthoDB" id="70161at2759"/>
<comment type="similarity">
    <text evidence="1 4">Belongs to the ATG13 family. Fungi subfamily.</text>
</comment>
<dbReference type="EMBL" id="MCFK01008596">
    <property type="protein sequence ID" value="RKF55922.1"/>
    <property type="molecule type" value="Genomic_DNA"/>
</dbReference>
<evidence type="ECO:0000256" key="1">
    <source>
        <dbReference type="ARBA" id="ARBA00005246"/>
    </source>
</evidence>
<sequence length="640" mass="70564">MHQHPRSPPRTASPASSLKTNPSRTNNSREENTGTSSKKKSLDLHGGEADEISSTMSHPNGPSKDALKKLDQIIQNFHIKAAILVLQSRISLPIVITQEGTKKVNKWFQIETDDTNLFRQELSTWKHCGSYSDRPPPLIIETYIDASGLTRSQSLVLVTDSGKRYDALEALNSAGGEDLRHSRRRSEITLEKWKFELRDLPCQDAYDFGSTLPTIYKKFIVFFRSLYATTKFVPAGRLVRTLTKNCSISSPIKVNCRILNGKTPSNTFDALTFPIFDNGKIPVTTDYVLGTTETPVGLVHAVVSYRQDCDFRIDNSEALLSSRFMGADEYFFQPSLGYKGYEKQAYYATESTSVPFTRQKMYERSPVQTCESLSTFHIFATSPESSPIYTQRVTKKHSSELESPPSESLPKTRPMHVSRNSINFIDGNHMVRRPSVSFQPFKAGSLSSSPGYTRPVQGGDNTTPQSSHSSPRLSGVGAIAQTRNRSSLNAGSPATLRGGPLVPEPGTIIPVSSSPKPAPVSRYSSSFKSRRGHTALSPSYRSTADDDQNSSGKQSTSSSIQPSSMILLDAGMGGISESLQSDDNNISEFLKVLERQKTLKSFEKSSGVAVKRTSAQLSKYQSLRESHNALTESMSSCENM</sequence>
<evidence type="ECO:0000313" key="7">
    <source>
        <dbReference type="EMBL" id="RKF55922.1"/>
    </source>
</evidence>
<dbReference type="GO" id="GO:1990316">
    <property type="term" value="C:Atg1/ULK1 kinase complex"/>
    <property type="evidence" value="ECO:0007669"/>
    <property type="project" value="InterPro"/>
</dbReference>
<comment type="caution">
    <text evidence="7">The sequence shown here is derived from an EMBL/GenBank/DDBJ whole genome shotgun (WGS) entry which is preliminary data.</text>
</comment>
<feature type="domain" description="Autophagy-related protein 13 N-terminal" evidence="6">
    <location>
        <begin position="74"/>
        <end position="311"/>
    </location>
</feature>
<dbReference type="Gene3D" id="3.30.900.10">
    <property type="entry name" value="HORMA domain"/>
    <property type="match status" value="1"/>
</dbReference>
<feature type="compositionally biased region" description="Polar residues" evidence="5">
    <location>
        <begin position="481"/>
        <end position="492"/>
    </location>
</feature>
<dbReference type="AlphaFoldDB" id="A0A420HEQ1"/>
<dbReference type="Gene3D" id="6.10.140.1900">
    <property type="match status" value="1"/>
</dbReference>
<dbReference type="InterPro" id="IPR036570">
    <property type="entry name" value="HORMA_dom_sf"/>
</dbReference>
<dbReference type="GO" id="GO:0005829">
    <property type="term" value="C:cytosol"/>
    <property type="evidence" value="ECO:0007669"/>
    <property type="project" value="TreeGrafter"/>
</dbReference>
<protein>
    <recommendedName>
        <fullName evidence="2 4">Autophagy-related protein 13</fullName>
    </recommendedName>
</protein>
<accession>A0A420HEQ1</accession>
<feature type="compositionally biased region" description="Low complexity" evidence="5">
    <location>
        <begin position="510"/>
        <end position="521"/>
    </location>
</feature>
<keyword evidence="3 4" id="KW-0072">Autophagy</keyword>
<keyword evidence="8" id="KW-1185">Reference proteome</keyword>
<dbReference type="GO" id="GO:0000407">
    <property type="term" value="C:phagophore assembly site"/>
    <property type="evidence" value="ECO:0007669"/>
    <property type="project" value="TreeGrafter"/>
</dbReference>
<reference evidence="7 8" key="1">
    <citation type="journal article" date="2018" name="BMC Genomics">
        <title>Comparative genome analyses reveal sequence features reflecting distinct modes of host-adaptation between dicot and monocot powdery mildew.</title>
        <authorList>
            <person name="Wu Y."/>
            <person name="Ma X."/>
            <person name="Pan Z."/>
            <person name="Kale S.D."/>
            <person name="Song Y."/>
            <person name="King H."/>
            <person name="Zhang Q."/>
            <person name="Presley C."/>
            <person name="Deng X."/>
            <person name="Wei C.I."/>
            <person name="Xiao S."/>
        </authorList>
    </citation>
    <scope>NUCLEOTIDE SEQUENCE [LARGE SCALE GENOMIC DNA]</scope>
    <source>
        <strain evidence="7">UMSG2</strain>
    </source>
</reference>
<dbReference type="STRING" id="212602.A0A420HEQ1"/>
<feature type="region of interest" description="Disordered" evidence="5">
    <location>
        <begin position="387"/>
        <end position="416"/>
    </location>
</feature>
<name>A0A420HEQ1_9PEZI</name>
<evidence type="ECO:0000256" key="3">
    <source>
        <dbReference type="ARBA" id="ARBA00023006"/>
    </source>
</evidence>
<evidence type="ECO:0000313" key="8">
    <source>
        <dbReference type="Proteomes" id="UP000286134"/>
    </source>
</evidence>
<evidence type="ECO:0000256" key="5">
    <source>
        <dbReference type="SAM" id="MobiDB-lite"/>
    </source>
</evidence>
<proteinExistence type="inferred from homology"/>
<dbReference type="PANTHER" id="PTHR13430">
    <property type="match status" value="1"/>
</dbReference>
<evidence type="ECO:0000256" key="2">
    <source>
        <dbReference type="ARBA" id="ARBA00013801"/>
    </source>
</evidence>